<sequence length="301" mass="32122">MNEAIKRELRDKLEGCLAGGAIGDAIGSFYEGQPLPGIISLEVLNGITDDTQLTLATCESIIQSEQVSAADIAAHMLAWYNAGKLTGLGASTLKALRDLQLGAHWALSGRSGEYAAGNGTAMRIAPLAFFTNPDTDRTLIRDVCNITHKNDEAYVGALAILYCLHYIIMGKWSPEISLMELITPQLPDSAVRDNLLKLQSIPALSIREAANTVGTSGHVIESVPFSIFAADKLWAGSFEEVLANIISCGGDTDTNAALAGQIMGACIGLSNFSGKEAGMFIHLKESDYILETAERLSEIME</sequence>
<protein>
    <recommendedName>
        <fullName evidence="5">ADP-ribosylation/Crystallin J1</fullName>
    </recommendedName>
</protein>
<evidence type="ECO:0000256" key="1">
    <source>
        <dbReference type="ARBA" id="ARBA00010702"/>
    </source>
</evidence>
<evidence type="ECO:0000256" key="2">
    <source>
        <dbReference type="ARBA" id="ARBA00022801"/>
    </source>
</evidence>
<dbReference type="EMBL" id="LWBO01000034">
    <property type="protein sequence ID" value="OQP43750.1"/>
    <property type="molecule type" value="Genomic_DNA"/>
</dbReference>
<comment type="similarity">
    <text evidence="1">Belongs to the ADP-ribosylglycohydrolase family.</text>
</comment>
<keyword evidence="2" id="KW-0378">Hydrolase</keyword>
<gene>
    <name evidence="3" type="ORF">A4D02_09715</name>
</gene>
<dbReference type="PANTHER" id="PTHR16222:SF24">
    <property type="entry name" value="ADP-RIBOSYLHYDROLASE ARH3"/>
    <property type="match status" value="1"/>
</dbReference>
<name>A0ABX3NQQ0_9BACT</name>
<dbReference type="SUPFAM" id="SSF101478">
    <property type="entry name" value="ADP-ribosylglycohydrolase"/>
    <property type="match status" value="1"/>
</dbReference>
<dbReference type="InterPro" id="IPR050792">
    <property type="entry name" value="ADP-ribosylglycohydrolase"/>
</dbReference>
<dbReference type="InterPro" id="IPR036705">
    <property type="entry name" value="Ribosyl_crysJ1_sf"/>
</dbReference>
<dbReference type="PANTHER" id="PTHR16222">
    <property type="entry name" value="ADP-RIBOSYLGLYCOHYDROLASE"/>
    <property type="match status" value="1"/>
</dbReference>
<proteinExistence type="inferred from homology"/>
<dbReference type="Proteomes" id="UP000192277">
    <property type="component" value="Unassembled WGS sequence"/>
</dbReference>
<evidence type="ECO:0000313" key="4">
    <source>
        <dbReference type="Proteomes" id="UP000192277"/>
    </source>
</evidence>
<dbReference type="RefSeq" id="WP_014218729.1">
    <property type="nucleotide sequence ID" value="NZ_LWBO01000034.1"/>
</dbReference>
<reference evidence="3 4" key="1">
    <citation type="submission" date="2016-04" db="EMBL/GenBank/DDBJ databases">
        <authorList>
            <person name="Chen L."/>
            <person name="Zhuang W."/>
            <person name="Wang G."/>
        </authorList>
    </citation>
    <scope>NUCLEOTIDE SEQUENCE [LARGE SCALE GENOMIC DNA]</scope>
    <source>
        <strain evidence="4">GR20</strain>
    </source>
</reference>
<evidence type="ECO:0000313" key="3">
    <source>
        <dbReference type="EMBL" id="OQP43750.1"/>
    </source>
</evidence>
<accession>A0ABX3NQQ0</accession>
<evidence type="ECO:0008006" key="5">
    <source>
        <dbReference type="Google" id="ProtNLM"/>
    </source>
</evidence>
<dbReference type="Gene3D" id="1.10.4080.10">
    <property type="entry name" value="ADP-ribosylation/Crystallin J1"/>
    <property type="match status" value="1"/>
</dbReference>
<organism evidence="3 4">
    <name type="scientific">Niastella koreensis</name>
    <dbReference type="NCBI Taxonomy" id="354356"/>
    <lineage>
        <taxon>Bacteria</taxon>
        <taxon>Pseudomonadati</taxon>
        <taxon>Bacteroidota</taxon>
        <taxon>Chitinophagia</taxon>
        <taxon>Chitinophagales</taxon>
        <taxon>Chitinophagaceae</taxon>
        <taxon>Niastella</taxon>
    </lineage>
</organism>
<dbReference type="InterPro" id="IPR005502">
    <property type="entry name" value="Ribosyl_crysJ1"/>
</dbReference>
<keyword evidence="4" id="KW-1185">Reference proteome</keyword>
<comment type="caution">
    <text evidence="3">The sequence shown here is derived from an EMBL/GenBank/DDBJ whole genome shotgun (WGS) entry which is preliminary data.</text>
</comment>
<dbReference type="Pfam" id="PF03747">
    <property type="entry name" value="ADP_ribosyl_GH"/>
    <property type="match status" value="1"/>
</dbReference>